<evidence type="ECO:0000256" key="2">
    <source>
        <dbReference type="ARBA" id="ARBA00012438"/>
    </source>
</evidence>
<keyword evidence="3 11" id="KW-0597">Phosphoprotein</keyword>
<dbReference type="Pfam" id="PF13185">
    <property type="entry name" value="GAF_2"/>
    <property type="match status" value="1"/>
</dbReference>
<keyword evidence="8" id="KW-0902">Two-component regulatory system</keyword>
<evidence type="ECO:0000259" key="15">
    <source>
        <dbReference type="PROSITE" id="PS50113"/>
    </source>
</evidence>
<dbReference type="PRINTS" id="PR00344">
    <property type="entry name" value="BCTRLSENSOR"/>
</dbReference>
<dbReference type="CDD" id="cd16922">
    <property type="entry name" value="HATPase_EvgS-ArcB-TorS-like"/>
    <property type="match status" value="1"/>
</dbReference>
<dbReference type="PROSITE" id="PS50113">
    <property type="entry name" value="PAC"/>
    <property type="match status" value="5"/>
</dbReference>
<feature type="domain" description="PAC" evidence="15">
    <location>
        <begin position="931"/>
        <end position="983"/>
    </location>
</feature>
<comment type="caution">
    <text evidence="16">The sequence shown here is derived from an EMBL/GenBank/DDBJ whole genome shotgun (WGS) entry which is preliminary data.</text>
</comment>
<dbReference type="RefSeq" id="WP_187017981.1">
    <property type="nucleotide sequence ID" value="NZ_JACRUK010000013.1"/>
</dbReference>
<evidence type="ECO:0000259" key="12">
    <source>
        <dbReference type="PROSITE" id="PS50109"/>
    </source>
</evidence>
<dbReference type="InterPro" id="IPR013655">
    <property type="entry name" value="PAS_fold_3"/>
</dbReference>
<feature type="domain" description="PAC" evidence="15">
    <location>
        <begin position="1442"/>
        <end position="1495"/>
    </location>
</feature>
<dbReference type="SUPFAM" id="SSF47384">
    <property type="entry name" value="Homodimeric domain of signal transducing histidine kinase"/>
    <property type="match status" value="1"/>
</dbReference>
<dbReference type="GO" id="GO:0006355">
    <property type="term" value="P:regulation of DNA-templated transcription"/>
    <property type="evidence" value="ECO:0007669"/>
    <property type="project" value="InterPro"/>
</dbReference>
<dbReference type="EMBL" id="JACRUL010000013">
    <property type="protein sequence ID" value="MBC5844312.1"/>
    <property type="molecule type" value="Genomic_DNA"/>
</dbReference>
<organism evidence="16 17">
    <name type="scientific">Flavobacterium muglaense</name>
    <dbReference type="NCBI Taxonomy" id="2764716"/>
    <lineage>
        <taxon>Bacteria</taxon>
        <taxon>Pseudomonadati</taxon>
        <taxon>Bacteroidota</taxon>
        <taxon>Flavobacteriia</taxon>
        <taxon>Flavobacteriales</taxon>
        <taxon>Flavobacteriaceae</taxon>
        <taxon>Flavobacterium</taxon>
    </lineage>
</organism>
<evidence type="ECO:0000256" key="6">
    <source>
        <dbReference type="ARBA" id="ARBA00022777"/>
    </source>
</evidence>
<dbReference type="InterPro" id="IPR035965">
    <property type="entry name" value="PAS-like_dom_sf"/>
</dbReference>
<dbReference type="SMART" id="SM00091">
    <property type="entry name" value="PAS"/>
    <property type="match status" value="9"/>
</dbReference>
<dbReference type="InterPro" id="IPR011006">
    <property type="entry name" value="CheY-like_superfamily"/>
</dbReference>
<dbReference type="Gene3D" id="3.30.450.20">
    <property type="entry name" value="PAS domain"/>
    <property type="match status" value="10"/>
</dbReference>
<evidence type="ECO:0000259" key="14">
    <source>
        <dbReference type="PROSITE" id="PS50112"/>
    </source>
</evidence>
<comment type="catalytic activity">
    <reaction evidence="1">
        <text>ATP + protein L-histidine = ADP + protein N-phospho-L-histidine.</text>
        <dbReference type="EC" id="2.7.13.3"/>
    </reaction>
</comment>
<feature type="domain" description="PAS" evidence="14">
    <location>
        <begin position="419"/>
        <end position="489"/>
    </location>
</feature>
<accession>A0A923MZB5</accession>
<feature type="domain" description="PAC" evidence="15">
    <location>
        <begin position="1064"/>
        <end position="1116"/>
    </location>
</feature>
<protein>
    <recommendedName>
        <fullName evidence="10">Sensory/regulatory protein RpfC</fullName>
        <ecNumber evidence="2">2.7.13.3</ecNumber>
    </recommendedName>
</protein>
<dbReference type="InterPro" id="IPR003661">
    <property type="entry name" value="HisK_dim/P_dom"/>
</dbReference>
<dbReference type="Pfam" id="PF02518">
    <property type="entry name" value="HATPase_c"/>
    <property type="match status" value="1"/>
</dbReference>
<reference evidence="16 17" key="1">
    <citation type="submission" date="2020-08" db="EMBL/GenBank/DDBJ databases">
        <title>Description of novel Flavobacterium F-392 isolate.</title>
        <authorList>
            <person name="Saticioglu I.B."/>
            <person name="Duman M."/>
            <person name="Altun S."/>
        </authorList>
    </citation>
    <scope>NUCLEOTIDE SEQUENCE [LARGE SCALE GENOMIC DNA]</scope>
    <source>
        <strain evidence="16 17">F-392</strain>
    </source>
</reference>
<dbReference type="Pfam" id="PF00512">
    <property type="entry name" value="HisKA"/>
    <property type="match status" value="1"/>
</dbReference>
<dbReference type="InterPro" id="IPR001789">
    <property type="entry name" value="Sig_transdc_resp-reg_receiver"/>
</dbReference>
<dbReference type="SMART" id="SM00086">
    <property type="entry name" value="PAC"/>
    <property type="match status" value="10"/>
</dbReference>
<proteinExistence type="predicted"/>
<evidence type="ECO:0000256" key="4">
    <source>
        <dbReference type="ARBA" id="ARBA00022679"/>
    </source>
</evidence>
<dbReference type="Gene3D" id="2.10.70.100">
    <property type="match status" value="1"/>
</dbReference>
<dbReference type="InterPro" id="IPR029016">
    <property type="entry name" value="GAF-like_dom_sf"/>
</dbReference>
<dbReference type="CDD" id="cd00082">
    <property type="entry name" value="HisKA"/>
    <property type="match status" value="1"/>
</dbReference>
<evidence type="ECO:0000313" key="16">
    <source>
        <dbReference type="EMBL" id="MBC5844312.1"/>
    </source>
</evidence>
<feature type="domain" description="PAS" evidence="14">
    <location>
        <begin position="1237"/>
        <end position="1307"/>
    </location>
</feature>
<dbReference type="PROSITE" id="PS50112">
    <property type="entry name" value="PAS"/>
    <property type="match status" value="7"/>
</dbReference>
<dbReference type="SMART" id="SM00388">
    <property type="entry name" value="HisKA"/>
    <property type="match status" value="1"/>
</dbReference>
<evidence type="ECO:0000256" key="11">
    <source>
        <dbReference type="PROSITE-ProRule" id="PRU00169"/>
    </source>
</evidence>
<comment type="subunit">
    <text evidence="9">At low DSF concentrations, interacts with RpfF.</text>
</comment>
<evidence type="ECO:0000256" key="9">
    <source>
        <dbReference type="ARBA" id="ARBA00064003"/>
    </source>
</evidence>
<dbReference type="CDD" id="cd00130">
    <property type="entry name" value="PAS"/>
    <property type="match status" value="8"/>
</dbReference>
<dbReference type="InterPro" id="IPR003018">
    <property type="entry name" value="GAF"/>
</dbReference>
<dbReference type="Gene3D" id="3.30.450.40">
    <property type="match status" value="1"/>
</dbReference>
<evidence type="ECO:0000256" key="5">
    <source>
        <dbReference type="ARBA" id="ARBA00022741"/>
    </source>
</evidence>
<dbReference type="FunFam" id="1.10.287.130:FF:000002">
    <property type="entry name" value="Two-component osmosensing histidine kinase"/>
    <property type="match status" value="1"/>
</dbReference>
<dbReference type="InterPro" id="IPR004358">
    <property type="entry name" value="Sig_transdc_His_kin-like_C"/>
</dbReference>
<dbReference type="Pfam" id="PF00989">
    <property type="entry name" value="PAS"/>
    <property type="match status" value="1"/>
</dbReference>
<keyword evidence="7" id="KW-0067">ATP-binding</keyword>
<dbReference type="InterPro" id="IPR013656">
    <property type="entry name" value="PAS_4"/>
</dbReference>
<keyword evidence="4" id="KW-0808">Transferase</keyword>
<keyword evidence="17" id="KW-1185">Reference proteome</keyword>
<feature type="domain" description="PAC" evidence="15">
    <location>
        <begin position="230"/>
        <end position="282"/>
    </location>
</feature>
<dbReference type="Proteomes" id="UP000641454">
    <property type="component" value="Unassembled WGS sequence"/>
</dbReference>
<feature type="modified residue" description="4-aspartylphosphate" evidence="11">
    <location>
        <position position="1816"/>
    </location>
</feature>
<dbReference type="InterPro" id="IPR036097">
    <property type="entry name" value="HisK_dim/P_sf"/>
</dbReference>
<feature type="domain" description="PAS" evidence="14">
    <location>
        <begin position="1362"/>
        <end position="1402"/>
    </location>
</feature>
<evidence type="ECO:0000256" key="1">
    <source>
        <dbReference type="ARBA" id="ARBA00000085"/>
    </source>
</evidence>
<dbReference type="SMART" id="SM00387">
    <property type="entry name" value="HATPase_c"/>
    <property type="match status" value="1"/>
</dbReference>
<evidence type="ECO:0000256" key="7">
    <source>
        <dbReference type="ARBA" id="ARBA00022840"/>
    </source>
</evidence>
<gene>
    <name evidence="16" type="ORF">H8R25_07670</name>
</gene>
<dbReference type="SUPFAM" id="SSF55874">
    <property type="entry name" value="ATPase domain of HSP90 chaperone/DNA topoisomerase II/histidine kinase"/>
    <property type="match status" value="1"/>
</dbReference>
<dbReference type="Gene3D" id="1.10.287.130">
    <property type="match status" value="1"/>
</dbReference>
<dbReference type="NCBIfam" id="TIGR00229">
    <property type="entry name" value="sensory_box"/>
    <property type="match status" value="6"/>
</dbReference>
<dbReference type="CDD" id="cd17546">
    <property type="entry name" value="REC_hyHK_CKI1_RcsC-like"/>
    <property type="match status" value="1"/>
</dbReference>
<dbReference type="InterPro" id="IPR005467">
    <property type="entry name" value="His_kinase_dom"/>
</dbReference>
<dbReference type="SUPFAM" id="SSF55785">
    <property type="entry name" value="PYP-like sensor domain (PAS domain)"/>
    <property type="match status" value="10"/>
</dbReference>
<evidence type="ECO:0000256" key="3">
    <source>
        <dbReference type="ARBA" id="ARBA00022553"/>
    </source>
</evidence>
<dbReference type="PANTHER" id="PTHR45339">
    <property type="entry name" value="HYBRID SIGNAL TRANSDUCTION HISTIDINE KINASE J"/>
    <property type="match status" value="1"/>
</dbReference>
<dbReference type="GO" id="GO:0005524">
    <property type="term" value="F:ATP binding"/>
    <property type="evidence" value="ECO:0007669"/>
    <property type="project" value="UniProtKB-KW"/>
</dbReference>
<dbReference type="InterPro" id="IPR000700">
    <property type="entry name" value="PAS-assoc_C"/>
</dbReference>
<dbReference type="SUPFAM" id="SSF52172">
    <property type="entry name" value="CheY-like"/>
    <property type="match status" value="1"/>
</dbReference>
<feature type="domain" description="Response regulatory" evidence="13">
    <location>
        <begin position="1765"/>
        <end position="1886"/>
    </location>
</feature>
<dbReference type="Pfam" id="PF08447">
    <property type="entry name" value="PAS_3"/>
    <property type="match status" value="5"/>
</dbReference>
<dbReference type="Pfam" id="PF00072">
    <property type="entry name" value="Response_reg"/>
    <property type="match status" value="1"/>
</dbReference>
<dbReference type="Pfam" id="PF08448">
    <property type="entry name" value="PAS_4"/>
    <property type="match status" value="1"/>
</dbReference>
<dbReference type="Gene3D" id="3.40.50.2300">
    <property type="match status" value="1"/>
</dbReference>
<dbReference type="EC" id="2.7.13.3" evidence="2"/>
<feature type="domain" description="Histidine kinase" evidence="12">
    <location>
        <begin position="1513"/>
        <end position="1735"/>
    </location>
</feature>
<dbReference type="InterPro" id="IPR013767">
    <property type="entry name" value="PAS_fold"/>
</dbReference>
<dbReference type="SMART" id="SM00448">
    <property type="entry name" value="REC"/>
    <property type="match status" value="1"/>
</dbReference>
<dbReference type="GO" id="GO:0000155">
    <property type="term" value="F:phosphorelay sensor kinase activity"/>
    <property type="evidence" value="ECO:0007669"/>
    <property type="project" value="InterPro"/>
</dbReference>
<dbReference type="PROSITE" id="PS50110">
    <property type="entry name" value="RESPONSE_REGULATORY"/>
    <property type="match status" value="1"/>
</dbReference>
<dbReference type="InterPro" id="IPR036890">
    <property type="entry name" value="HATPase_C_sf"/>
</dbReference>
<feature type="domain" description="PAS" evidence="14">
    <location>
        <begin position="1117"/>
        <end position="1194"/>
    </location>
</feature>
<evidence type="ECO:0000256" key="8">
    <source>
        <dbReference type="ARBA" id="ARBA00023012"/>
    </source>
</evidence>
<keyword evidence="5" id="KW-0547">Nucleotide-binding</keyword>
<dbReference type="SUPFAM" id="SSF55781">
    <property type="entry name" value="GAF domain-like"/>
    <property type="match status" value="1"/>
</dbReference>
<dbReference type="Gene3D" id="3.30.565.10">
    <property type="entry name" value="Histidine kinase-like ATPase, C-terminal domain"/>
    <property type="match status" value="1"/>
</dbReference>
<dbReference type="Pfam" id="PF13426">
    <property type="entry name" value="PAS_9"/>
    <property type="match status" value="3"/>
</dbReference>
<evidence type="ECO:0000256" key="10">
    <source>
        <dbReference type="ARBA" id="ARBA00068150"/>
    </source>
</evidence>
<dbReference type="PANTHER" id="PTHR45339:SF1">
    <property type="entry name" value="HYBRID SIGNAL TRANSDUCTION HISTIDINE KINASE J"/>
    <property type="match status" value="1"/>
</dbReference>
<dbReference type="InterPro" id="IPR001610">
    <property type="entry name" value="PAC"/>
</dbReference>
<dbReference type="FunFam" id="3.30.565.10:FF:000010">
    <property type="entry name" value="Sensor histidine kinase RcsC"/>
    <property type="match status" value="1"/>
</dbReference>
<feature type="domain" description="PAS" evidence="14">
    <location>
        <begin position="858"/>
        <end position="928"/>
    </location>
</feature>
<feature type="domain" description="PAS" evidence="14">
    <location>
        <begin position="299"/>
        <end position="369"/>
    </location>
</feature>
<name>A0A923MZB5_9FLAO</name>
<dbReference type="InterPro" id="IPR000014">
    <property type="entry name" value="PAS"/>
</dbReference>
<keyword evidence="6" id="KW-0418">Kinase</keyword>
<feature type="domain" description="PAS" evidence="14">
    <location>
        <begin position="54"/>
        <end position="96"/>
    </location>
</feature>
<dbReference type="InterPro" id="IPR003594">
    <property type="entry name" value="HATPase_dom"/>
</dbReference>
<dbReference type="PROSITE" id="PS50109">
    <property type="entry name" value="HIS_KIN"/>
    <property type="match status" value="1"/>
</dbReference>
<feature type="domain" description="PAC" evidence="15">
    <location>
        <begin position="624"/>
        <end position="675"/>
    </location>
</feature>
<evidence type="ECO:0000313" key="17">
    <source>
        <dbReference type="Proteomes" id="UP000641454"/>
    </source>
</evidence>
<evidence type="ECO:0000259" key="13">
    <source>
        <dbReference type="PROSITE" id="PS50110"/>
    </source>
</evidence>
<sequence length="1888" mass="215905">MSTNYPKPTYEELLKLVQEQKSKIDLLQKRDSQVLNFEFYLKESLDLVCIAGNDGFYKKINPTFVKSLGYSKKELLEKPLISFIHPEDIAKSQNELLALSKGVNSLNFENRLVKKNGQTVVIQWTTSVDKVNDIIYAIGRDVTAAKESQLQLLENKILLENAQKISKTGSWEYHFHEHKMVWSHQLYVIYELKKKKGQQLFQEYVSRFSEKDVEIFLCKIDALRYSKKPFEIEQCAILDNKKLKWVHAIVHPVLDNKGDVVAVRGTTQDITETKQLREALKLKKQAEVTQKITAVEEQSNIKFRSYIENSPDGVIVVDENGKYVDVNHAITIMTGFSKEQLLGKPFNELLVLDSLDDLKKSFEILKEKGSVVNQYQIKQKSGEVKWRTMNAVKLSDTRYIGFIKDITEEKINQEKVEFNEKRFRALVENNEGIITVVDPQLNVLFRSVSSEKVTGYTDKEFNEIPDKEYYHPDSLPTVYKIVQQAINSPDVPIPALVQVKHKLGHYIWLEGVLNNKLHDNAIKGIIANFRDVTDKIESNFILQKERDVFAKIAATSPGLIYSMRRNLDGTFCYTYASEVVMDIYGFQFNEIRNNVDKMFDLIHKDDFERFMFEVMETKTKLIPLKCQYRYHHPKKGLVWHEANSLPVREAEGTVICHGIITDITERIEAEQKILKSNRLFLFISQINQMIVRTKDQETLFKEACNIAIDFGKFKTAWIGMVNPSTEKIDHVMIAGDDEQYLSQVPLSENYVNQFGTGPCYTAIKQGKYVVSNDIEHDAVMAPWSNEALRKGIKSMIAMPIITFGRAIGSFAFYAAEENFFDTTEIALLQEATGDVAFALEIFEKDKLKEKAEQEVFESEQRYHALTEVSPVGIFRTDVTGYTTFVNASWCEIAGLSFEKAIGNGWLDAVHQDDKNRVVNAWEKATKVGEKGITEYRFVRPDGSISWVMGQAIPERNKENEVIGYIGTITDITERIKAENTIKTANERFERIAVATKDAISEVDLLTGNSWNNKAFVDLFGFGTSDGFSSIDSRELWRSKLHPDDAQRVSDKVEYIYNSTTLTSWSDEFRFLKVDGTYGYFFDRAVIIRNEAGKAIRFIGSMTEITELQNIKQALLSSEEKYGRVVEQASDAIFIDDISGRFIEVNNSACEMLGYTKDELESKNIRDLYTAVELEVRPLQFEELRKGEQIFVERNMLCKNQTIISVEISAKILVDHRVVSIVRNISVRKKSEEEFKKMHKKMEAILEAIPDLLFEVDIEGKIFNYSSRRDDLLAMPTHLFLNKKFSDVLPSDVADICEQALKEASDKGFSTGKQYVLNIDDSLHWFELSVAIMQVNDENETHFICLSRDITKSKLGDEAIFKSEERFRGLLNNLDTGIIIQNLDGSMINSNPKSSDILGVSRNFIKRSSNIFNEIQFIKEDGTLLPFQERPKYRILQDLQPVRNLVLGITGKKPQDRRWLLFNSFPFFNNKGELAEVITSFIDITDRKIMEDNMLIAKEQAEAANKAKTNFLANMSHEIRTPLNGIIGFTDLLMRSNLEKNQLEYMNTISESATSLMHIVNDVLDFSKVESGKLELNVEEVNLYELIKQVIDLFRYQATQKQIKLTYTMDKEVPEFVLADSIRLKQILVNLLSNALKFTNFGEISLDITDTGLEKKKYSGIKFSVKDTGIGIKLDNNEKIFNSFVQEDNSTSRKFGGTGLGLSISNNLLTLMDSKLHLHSKYGEGSDFNFEIKLKKITPKKSRVSSFENDSSKLNDVPSVLLDNKKVLIVEDNKINMLLARTLVKRLMTNCTVFEAKDGNEGLEMYVKEKPDLILMDIQMPNKNGYEATYEIRELEAHGDGDKVPIIAVTAGILTGEKEKCFEAGMDDYLPKPIMMADLESTLLKWLHQ</sequence>